<evidence type="ECO:0000256" key="1">
    <source>
        <dbReference type="SAM" id="Phobius"/>
    </source>
</evidence>
<reference evidence="3 4" key="1">
    <citation type="journal article" date="2016" name="Nat. Commun.">
        <title>Thousands of microbial genomes shed light on interconnected biogeochemical processes in an aquifer system.</title>
        <authorList>
            <person name="Anantharaman K."/>
            <person name="Brown C.T."/>
            <person name="Hug L.A."/>
            <person name="Sharon I."/>
            <person name="Castelle C.J."/>
            <person name="Probst A.J."/>
            <person name="Thomas B.C."/>
            <person name="Singh A."/>
            <person name="Wilkins M.J."/>
            <person name="Karaoz U."/>
            <person name="Brodie E.L."/>
            <person name="Williams K.H."/>
            <person name="Hubbard S.S."/>
            <person name="Banfield J.F."/>
        </authorList>
    </citation>
    <scope>NUCLEOTIDE SEQUENCE [LARGE SCALE GENOMIC DNA]</scope>
</reference>
<keyword evidence="1" id="KW-0812">Transmembrane</keyword>
<feature type="transmembrane region" description="Helical" evidence="1">
    <location>
        <begin position="236"/>
        <end position="259"/>
    </location>
</feature>
<protein>
    <recommendedName>
        <fullName evidence="2">Glycosyltransferase 2-like domain-containing protein</fullName>
    </recommendedName>
</protein>
<evidence type="ECO:0000259" key="2">
    <source>
        <dbReference type="Pfam" id="PF00535"/>
    </source>
</evidence>
<dbReference type="InterPro" id="IPR001173">
    <property type="entry name" value="Glyco_trans_2-like"/>
</dbReference>
<evidence type="ECO:0000313" key="3">
    <source>
        <dbReference type="EMBL" id="OGC28843.1"/>
    </source>
</evidence>
<dbReference type="PANTHER" id="PTHR43179">
    <property type="entry name" value="RHAMNOSYLTRANSFERASE WBBL"/>
    <property type="match status" value="1"/>
</dbReference>
<dbReference type="CDD" id="cd04186">
    <property type="entry name" value="GT_2_like_c"/>
    <property type="match status" value="1"/>
</dbReference>
<dbReference type="Pfam" id="PF00535">
    <property type="entry name" value="Glycos_transf_2"/>
    <property type="match status" value="1"/>
</dbReference>
<dbReference type="PANTHER" id="PTHR43179:SF7">
    <property type="entry name" value="RHAMNOSYLTRANSFERASE WBBL"/>
    <property type="match status" value="1"/>
</dbReference>
<organism evidence="3 4">
    <name type="scientific">candidate division WOR-1 bacterium RIFOXYC12_FULL_54_18</name>
    <dbReference type="NCBI Taxonomy" id="1802584"/>
    <lineage>
        <taxon>Bacteria</taxon>
        <taxon>Bacillati</taxon>
        <taxon>Saganbacteria</taxon>
    </lineage>
</organism>
<dbReference type="Gene3D" id="3.90.550.10">
    <property type="entry name" value="Spore Coat Polysaccharide Biosynthesis Protein SpsA, Chain A"/>
    <property type="match status" value="1"/>
</dbReference>
<keyword evidence="1" id="KW-1133">Transmembrane helix</keyword>
<accession>A0A1F4T9U3</accession>
<gene>
    <name evidence="3" type="ORF">A3K49_07860</name>
</gene>
<feature type="domain" description="Glycosyltransferase 2-like" evidence="2">
    <location>
        <begin position="5"/>
        <end position="126"/>
    </location>
</feature>
<sequence length="283" mass="32398">MIDLSIIIVNYNGEKLLGDCLRSIYNSTGKISFEIILVDNHSSDNSLRLVKEQFPRVTILENEENLGFCKANNQGLKVYHGRYALLLNNDTIVKEKALDRLVEFMDAHPGAGACGPKLLNPDGTVQHQGGIFARRFWLSPKPVTVNYLIAACLLVRRTTIDQVGLLDENFFFSNDDLDYTRRIVKAGWKIYFVPQSEVVHLGGYTINLFRKEIFIEGFRGGLYFCKKHYGLIAYQLYRWLVVLLLLPAILITALAYPWLKNKEKLSAYIEILRIFCKGESRRV</sequence>
<proteinExistence type="predicted"/>
<name>A0A1F4T9U3_UNCSA</name>
<dbReference type="EMBL" id="MEUG01000001">
    <property type="protein sequence ID" value="OGC28843.1"/>
    <property type="molecule type" value="Genomic_DNA"/>
</dbReference>
<dbReference type="SUPFAM" id="SSF53448">
    <property type="entry name" value="Nucleotide-diphospho-sugar transferases"/>
    <property type="match status" value="1"/>
</dbReference>
<evidence type="ECO:0000313" key="4">
    <source>
        <dbReference type="Proteomes" id="UP000178602"/>
    </source>
</evidence>
<comment type="caution">
    <text evidence="3">The sequence shown here is derived from an EMBL/GenBank/DDBJ whole genome shotgun (WGS) entry which is preliminary data.</text>
</comment>
<keyword evidence="1" id="KW-0472">Membrane</keyword>
<dbReference type="InterPro" id="IPR029044">
    <property type="entry name" value="Nucleotide-diphossugar_trans"/>
</dbReference>
<dbReference type="Proteomes" id="UP000178602">
    <property type="component" value="Unassembled WGS sequence"/>
</dbReference>
<dbReference type="AlphaFoldDB" id="A0A1F4T9U3"/>